<evidence type="ECO:0000313" key="4">
    <source>
        <dbReference type="Proteomes" id="UP000050525"/>
    </source>
</evidence>
<evidence type="ECO:0000313" key="3">
    <source>
        <dbReference type="EMBL" id="KYO29158.1"/>
    </source>
</evidence>
<dbReference type="InterPro" id="IPR007763">
    <property type="entry name" value="NDUFA12"/>
</dbReference>
<dbReference type="KEGG" id="amj:102575655"/>
<dbReference type="EMBL" id="AKHW03004724">
    <property type="protein sequence ID" value="KYO29158.1"/>
    <property type="molecule type" value="Genomic_DNA"/>
</dbReference>
<dbReference type="GO" id="GO:0005739">
    <property type="term" value="C:mitochondrion"/>
    <property type="evidence" value="ECO:0007669"/>
    <property type="project" value="TreeGrafter"/>
</dbReference>
<dbReference type="STRING" id="8496.A0A151MXI9"/>
<reference evidence="3 4" key="1">
    <citation type="journal article" date="2012" name="Genome Biol.">
        <title>Sequencing three crocodilian genomes to illuminate the evolution of archosaurs and amniotes.</title>
        <authorList>
            <person name="St John J.A."/>
            <person name="Braun E.L."/>
            <person name="Isberg S.R."/>
            <person name="Miles L.G."/>
            <person name="Chong A.Y."/>
            <person name="Gongora J."/>
            <person name="Dalzell P."/>
            <person name="Moran C."/>
            <person name="Bed'hom B."/>
            <person name="Abzhanov A."/>
            <person name="Burgess S.C."/>
            <person name="Cooksey A.M."/>
            <person name="Castoe T.A."/>
            <person name="Crawford N.G."/>
            <person name="Densmore L.D."/>
            <person name="Drew J.C."/>
            <person name="Edwards S.V."/>
            <person name="Faircloth B.C."/>
            <person name="Fujita M.K."/>
            <person name="Greenwold M.J."/>
            <person name="Hoffmann F.G."/>
            <person name="Howard J.M."/>
            <person name="Iguchi T."/>
            <person name="Janes D.E."/>
            <person name="Khan S.Y."/>
            <person name="Kohno S."/>
            <person name="de Koning A.J."/>
            <person name="Lance S.L."/>
            <person name="McCarthy F.M."/>
            <person name="McCormack J.E."/>
            <person name="Merchant M.E."/>
            <person name="Peterson D.G."/>
            <person name="Pollock D.D."/>
            <person name="Pourmand N."/>
            <person name="Raney B.J."/>
            <person name="Roessler K.A."/>
            <person name="Sanford J.R."/>
            <person name="Sawyer R.H."/>
            <person name="Schmidt C.J."/>
            <person name="Triplett E.W."/>
            <person name="Tuberville T.D."/>
            <person name="Venegas-Anaya M."/>
            <person name="Howard J.T."/>
            <person name="Jarvis E.D."/>
            <person name="Guillette L.J.Jr."/>
            <person name="Glenn T.C."/>
            <person name="Green R.E."/>
            <person name="Ray D.A."/>
        </authorList>
    </citation>
    <scope>NUCLEOTIDE SEQUENCE [LARGE SCALE GENOMIC DNA]</scope>
    <source>
        <strain evidence="3">KSC_2009_1</strain>
    </source>
</reference>
<organism evidence="3 4">
    <name type="scientific">Alligator mississippiensis</name>
    <name type="common">American alligator</name>
    <dbReference type="NCBI Taxonomy" id="8496"/>
    <lineage>
        <taxon>Eukaryota</taxon>
        <taxon>Metazoa</taxon>
        <taxon>Chordata</taxon>
        <taxon>Craniata</taxon>
        <taxon>Vertebrata</taxon>
        <taxon>Euteleostomi</taxon>
        <taxon>Archelosauria</taxon>
        <taxon>Archosauria</taxon>
        <taxon>Crocodylia</taxon>
        <taxon>Alligatoridae</taxon>
        <taxon>Alligatorinae</taxon>
        <taxon>Alligator</taxon>
    </lineage>
</organism>
<comment type="similarity">
    <text evidence="1">Belongs to the complex I NDUFA12 subunit family.</text>
</comment>
<accession>A0A151MXI9</accession>
<evidence type="ECO:0000256" key="2">
    <source>
        <dbReference type="SAM" id="MobiDB-lite"/>
    </source>
</evidence>
<dbReference type="PANTHER" id="PTHR32470">
    <property type="entry name" value="ADH DEHYDROGENASE [UBIQUINONE] 1 ALPHA SUBCOMPLEX ASSEMBLY FACTOR 2"/>
    <property type="match status" value="1"/>
</dbReference>
<dbReference type="GeneID" id="102575655"/>
<evidence type="ECO:0000256" key="1">
    <source>
        <dbReference type="ARBA" id="ARBA00007355"/>
    </source>
</evidence>
<feature type="compositionally biased region" description="Polar residues" evidence="2">
    <location>
        <begin position="142"/>
        <end position="157"/>
    </location>
</feature>
<dbReference type="CTD" id="91942"/>
<dbReference type="AlphaFoldDB" id="A0A151MXI9"/>
<proteinExistence type="inferred from homology"/>
<comment type="caution">
    <text evidence="3">The sequence shown here is derived from an EMBL/GenBank/DDBJ whole genome shotgun (WGS) entry which is preliminary data.</text>
</comment>
<dbReference type="Pfam" id="PF05071">
    <property type="entry name" value="NDUFA12"/>
    <property type="match status" value="1"/>
</dbReference>
<protein>
    <submittedName>
        <fullName evidence="3">Mimitin, mitochondrial</fullName>
    </submittedName>
</protein>
<dbReference type="PhylomeDB" id="A0A151MXI9"/>
<gene>
    <name evidence="3" type="primary">NDUFAF2</name>
    <name evidence="3" type="ORF">Y1Q_0009942</name>
</gene>
<dbReference type="GO" id="GO:0045271">
    <property type="term" value="C:respiratory chain complex I"/>
    <property type="evidence" value="ECO:0007669"/>
    <property type="project" value="InterPro"/>
</dbReference>
<dbReference type="PANTHER" id="PTHR32470:SF2">
    <property type="entry name" value="NADH DEHYDROGENASE [UBIQUINONE] 1 ALPHA SUBCOMPLEX ASSEMBLY FACTOR 2"/>
    <property type="match status" value="1"/>
</dbReference>
<name>A0A151MXI9_ALLMI</name>
<dbReference type="Proteomes" id="UP000050525">
    <property type="component" value="Unassembled WGS sequence"/>
</dbReference>
<sequence>MSVVARFVRTLRLRLFGPGQEHVGADSLGNKYYRVPEHRTWAGQTIPERRGLDAVNLEPFQYEVGTIPAEWEAWLRKKRKDPPTIEEILKNEKYRGEMQLKIKDVSEKDKLLQAKEYKEGLVAEPVSTQIKGHASAHYYGKNQPSQDPTSIANTFQPGSWMPPDGSSHNK</sequence>
<dbReference type="GO" id="GO:0032981">
    <property type="term" value="P:mitochondrial respiratory chain complex I assembly"/>
    <property type="evidence" value="ECO:0007669"/>
    <property type="project" value="TreeGrafter"/>
</dbReference>
<feature type="region of interest" description="Disordered" evidence="2">
    <location>
        <begin position="132"/>
        <end position="170"/>
    </location>
</feature>
<dbReference type="InterPro" id="IPR052618">
    <property type="entry name" value="ComplexI_NDUFA12"/>
</dbReference>
<keyword evidence="4" id="KW-1185">Reference proteome</keyword>
<dbReference type="OrthoDB" id="10255576at2759"/>